<accession>X1F0J9</accession>
<proteinExistence type="predicted"/>
<protein>
    <recommendedName>
        <fullName evidence="2">PKD domain-containing protein</fullName>
    </recommendedName>
</protein>
<dbReference type="AlphaFoldDB" id="X1F0J9"/>
<gene>
    <name evidence="1" type="ORF">S01H4_65118</name>
</gene>
<comment type="caution">
    <text evidence="1">The sequence shown here is derived from an EMBL/GenBank/DDBJ whole genome shotgun (WGS) entry which is preliminary data.</text>
</comment>
<evidence type="ECO:0008006" key="2">
    <source>
        <dbReference type="Google" id="ProtNLM"/>
    </source>
</evidence>
<name>X1F0J9_9ZZZZ</name>
<evidence type="ECO:0000313" key="1">
    <source>
        <dbReference type="EMBL" id="GAH22919.1"/>
    </source>
</evidence>
<sequence length="112" mass="12527">AEWPPWNQTNQQGVQVPVGEYTVEGFLSGNEENYVDTASFYILDYEPPGSPTGPTEGIVNVHYTFCITMPDEPDCGFSIIWDFGDETTTEWMGPYEPGEVVCIDHSWPSRGV</sequence>
<feature type="non-terminal residue" evidence="1">
    <location>
        <position position="1"/>
    </location>
</feature>
<feature type="non-terminal residue" evidence="1">
    <location>
        <position position="112"/>
    </location>
</feature>
<dbReference type="EMBL" id="BART01039729">
    <property type="protein sequence ID" value="GAH22919.1"/>
    <property type="molecule type" value="Genomic_DNA"/>
</dbReference>
<reference evidence="1" key="1">
    <citation type="journal article" date="2014" name="Front. Microbiol.">
        <title>High frequency of phylogenetically diverse reductive dehalogenase-homologous genes in deep subseafloor sedimentary metagenomes.</title>
        <authorList>
            <person name="Kawai M."/>
            <person name="Futagami T."/>
            <person name="Toyoda A."/>
            <person name="Takaki Y."/>
            <person name="Nishi S."/>
            <person name="Hori S."/>
            <person name="Arai W."/>
            <person name="Tsubouchi T."/>
            <person name="Morono Y."/>
            <person name="Uchiyama I."/>
            <person name="Ito T."/>
            <person name="Fujiyama A."/>
            <person name="Inagaki F."/>
            <person name="Takami H."/>
        </authorList>
    </citation>
    <scope>NUCLEOTIDE SEQUENCE</scope>
    <source>
        <strain evidence="1">Expedition CK06-06</strain>
    </source>
</reference>
<organism evidence="1">
    <name type="scientific">marine sediment metagenome</name>
    <dbReference type="NCBI Taxonomy" id="412755"/>
    <lineage>
        <taxon>unclassified sequences</taxon>
        <taxon>metagenomes</taxon>
        <taxon>ecological metagenomes</taxon>
    </lineage>
</organism>